<protein>
    <submittedName>
        <fullName evidence="2">Histone-lysine N-methyltransferase SETMAR-like</fullName>
    </submittedName>
</protein>
<dbReference type="GO" id="GO:0000729">
    <property type="term" value="P:DNA double-strand break processing"/>
    <property type="evidence" value="ECO:0007669"/>
    <property type="project" value="TreeGrafter"/>
</dbReference>
<organism evidence="1 2">
    <name type="scientific">Octopus sinensis</name>
    <name type="common">East Asian common octopus</name>
    <dbReference type="NCBI Taxonomy" id="2607531"/>
    <lineage>
        <taxon>Eukaryota</taxon>
        <taxon>Metazoa</taxon>
        <taxon>Spiralia</taxon>
        <taxon>Lophotrochozoa</taxon>
        <taxon>Mollusca</taxon>
        <taxon>Cephalopoda</taxon>
        <taxon>Coleoidea</taxon>
        <taxon>Octopodiformes</taxon>
        <taxon>Octopoda</taxon>
        <taxon>Incirrata</taxon>
        <taxon>Octopodidae</taxon>
        <taxon>Octopus</taxon>
    </lineage>
</organism>
<dbReference type="GO" id="GO:0035861">
    <property type="term" value="C:site of double-strand break"/>
    <property type="evidence" value="ECO:0007669"/>
    <property type="project" value="TreeGrafter"/>
</dbReference>
<dbReference type="GO" id="GO:0015074">
    <property type="term" value="P:DNA integration"/>
    <property type="evidence" value="ECO:0007669"/>
    <property type="project" value="TreeGrafter"/>
</dbReference>
<dbReference type="GO" id="GO:0044547">
    <property type="term" value="F:DNA topoisomerase binding"/>
    <property type="evidence" value="ECO:0007669"/>
    <property type="project" value="TreeGrafter"/>
</dbReference>
<dbReference type="RefSeq" id="XP_029653760.1">
    <property type="nucleotide sequence ID" value="XM_029797900.1"/>
</dbReference>
<dbReference type="GO" id="GO:0044774">
    <property type="term" value="P:mitotic DNA integrity checkpoint signaling"/>
    <property type="evidence" value="ECO:0007669"/>
    <property type="project" value="TreeGrafter"/>
</dbReference>
<evidence type="ECO:0000313" key="2">
    <source>
        <dbReference type="RefSeq" id="XP_029653760.1"/>
    </source>
</evidence>
<dbReference type="Gene3D" id="1.10.10.1450">
    <property type="match status" value="1"/>
</dbReference>
<dbReference type="GO" id="GO:0003690">
    <property type="term" value="F:double-stranded DNA binding"/>
    <property type="evidence" value="ECO:0007669"/>
    <property type="project" value="TreeGrafter"/>
</dbReference>
<dbReference type="PANTHER" id="PTHR46060:SF2">
    <property type="entry name" value="HISTONE-LYSINE N-METHYLTRANSFERASE SETMAR"/>
    <property type="match status" value="1"/>
</dbReference>
<dbReference type="AlphaFoldDB" id="A0A6P7TV14"/>
<dbReference type="KEGG" id="osn:115226938"/>
<dbReference type="GO" id="GO:0003697">
    <property type="term" value="F:single-stranded DNA binding"/>
    <property type="evidence" value="ECO:0007669"/>
    <property type="project" value="TreeGrafter"/>
</dbReference>
<dbReference type="GO" id="GO:0005634">
    <property type="term" value="C:nucleus"/>
    <property type="evidence" value="ECO:0007669"/>
    <property type="project" value="TreeGrafter"/>
</dbReference>
<gene>
    <name evidence="2" type="primary">LOC115226938</name>
</gene>
<dbReference type="InterPro" id="IPR052709">
    <property type="entry name" value="Transposase-MT_Hybrid"/>
</dbReference>
<dbReference type="GO" id="GO:0046975">
    <property type="term" value="F:histone H3K36 methyltransferase activity"/>
    <property type="evidence" value="ECO:0007669"/>
    <property type="project" value="TreeGrafter"/>
</dbReference>
<name>A0A6P7TV14_9MOLL</name>
<dbReference type="GO" id="GO:0031297">
    <property type="term" value="P:replication fork processing"/>
    <property type="evidence" value="ECO:0007669"/>
    <property type="project" value="TreeGrafter"/>
</dbReference>
<evidence type="ECO:0000313" key="1">
    <source>
        <dbReference type="Proteomes" id="UP000515154"/>
    </source>
</evidence>
<reference evidence="2" key="1">
    <citation type="submission" date="2025-08" db="UniProtKB">
        <authorList>
            <consortium name="RefSeq"/>
        </authorList>
    </citation>
    <scope>IDENTIFICATION</scope>
</reference>
<dbReference type="PANTHER" id="PTHR46060">
    <property type="entry name" value="MARINER MOS1 TRANSPOSASE-LIKE PROTEIN"/>
    <property type="match status" value="1"/>
</dbReference>
<dbReference type="GO" id="GO:0000014">
    <property type="term" value="F:single-stranded DNA endodeoxyribonuclease activity"/>
    <property type="evidence" value="ECO:0007669"/>
    <property type="project" value="TreeGrafter"/>
</dbReference>
<accession>A0A6P7TV14</accession>
<dbReference type="GO" id="GO:0042800">
    <property type="term" value="F:histone H3K4 methyltransferase activity"/>
    <property type="evidence" value="ECO:0007669"/>
    <property type="project" value="TreeGrafter"/>
</dbReference>
<keyword evidence="1" id="KW-1185">Reference proteome</keyword>
<sequence length="181" mass="21519">MPCQQTLTHVWTIDKRIVLYYKNVADVSNFLKFRICIVFKVVPELTARNTNELFGEDLANERTVRRWFEKFWSCEFPLENQLHGRRETKVDNDELETVVEADISQTTRALTARFDVSIPVVLDHFKQIGKVKKLDEWVPYELNELQITRRLETCSSLLSQHKSEPFLRCMLRMMQMDSFQK</sequence>
<dbReference type="GO" id="GO:0006303">
    <property type="term" value="P:double-strand break repair via nonhomologous end joining"/>
    <property type="evidence" value="ECO:0007669"/>
    <property type="project" value="TreeGrafter"/>
</dbReference>
<dbReference type="Proteomes" id="UP000515154">
    <property type="component" value="Unplaced"/>
</dbReference>
<proteinExistence type="predicted"/>
<dbReference type="GO" id="GO:0000793">
    <property type="term" value="C:condensed chromosome"/>
    <property type="evidence" value="ECO:0007669"/>
    <property type="project" value="TreeGrafter"/>
</dbReference>